<evidence type="ECO:0000313" key="3">
    <source>
        <dbReference type="Proteomes" id="UP000176902"/>
    </source>
</evidence>
<gene>
    <name evidence="2" type="ORF">A3C59_03425</name>
</gene>
<name>A0A1F5JQN0_9BACT</name>
<feature type="transmembrane region" description="Helical" evidence="1">
    <location>
        <begin position="53"/>
        <end position="74"/>
    </location>
</feature>
<dbReference type="Proteomes" id="UP000176902">
    <property type="component" value="Unassembled WGS sequence"/>
</dbReference>
<organism evidence="2 3">
    <name type="scientific">Candidatus Daviesbacteria bacterium RIFCSPHIGHO2_02_FULL_36_13</name>
    <dbReference type="NCBI Taxonomy" id="1797768"/>
    <lineage>
        <taxon>Bacteria</taxon>
        <taxon>Candidatus Daviesiibacteriota</taxon>
    </lineage>
</organism>
<feature type="transmembrane region" description="Helical" evidence="1">
    <location>
        <begin position="81"/>
        <end position="103"/>
    </location>
</feature>
<feature type="transmembrane region" description="Helical" evidence="1">
    <location>
        <begin position="123"/>
        <end position="143"/>
    </location>
</feature>
<reference evidence="2 3" key="1">
    <citation type="journal article" date="2016" name="Nat. Commun.">
        <title>Thousands of microbial genomes shed light on interconnected biogeochemical processes in an aquifer system.</title>
        <authorList>
            <person name="Anantharaman K."/>
            <person name="Brown C.T."/>
            <person name="Hug L.A."/>
            <person name="Sharon I."/>
            <person name="Castelle C.J."/>
            <person name="Probst A.J."/>
            <person name="Thomas B.C."/>
            <person name="Singh A."/>
            <person name="Wilkins M.J."/>
            <person name="Karaoz U."/>
            <person name="Brodie E.L."/>
            <person name="Williams K.H."/>
            <person name="Hubbard S.S."/>
            <person name="Banfield J.F."/>
        </authorList>
    </citation>
    <scope>NUCLEOTIDE SEQUENCE [LARGE SCALE GENOMIC DNA]</scope>
</reference>
<protein>
    <submittedName>
        <fullName evidence="2">Uncharacterized protein</fullName>
    </submittedName>
</protein>
<evidence type="ECO:0000256" key="1">
    <source>
        <dbReference type="SAM" id="Phobius"/>
    </source>
</evidence>
<keyword evidence="1" id="KW-0812">Transmembrane</keyword>
<keyword evidence="1" id="KW-1133">Transmembrane helix</keyword>
<sequence length="149" mass="16526">MTATAHALVGGTIAAALPGNPSLAITLCAISHPILDMIPHWDFGIGWKKKNKILLFLQAFGDLAFGVIVTFLIFGRMVDPFYLFLCILISESWDILQMPYLLWGWKYPFSFFYEFGHNTNSRASLPWGIITQVASVGGIALALRTLPVH</sequence>
<dbReference type="AlphaFoldDB" id="A0A1F5JQN0"/>
<dbReference type="EMBL" id="MFCV01000044">
    <property type="protein sequence ID" value="OGE30740.1"/>
    <property type="molecule type" value="Genomic_DNA"/>
</dbReference>
<proteinExistence type="predicted"/>
<keyword evidence="1" id="KW-0472">Membrane</keyword>
<comment type="caution">
    <text evidence="2">The sequence shown here is derived from an EMBL/GenBank/DDBJ whole genome shotgun (WGS) entry which is preliminary data.</text>
</comment>
<accession>A0A1F5JQN0</accession>
<dbReference type="STRING" id="1797768.A3C59_03425"/>
<evidence type="ECO:0000313" key="2">
    <source>
        <dbReference type="EMBL" id="OGE30740.1"/>
    </source>
</evidence>